<dbReference type="RefSeq" id="WP_344242469.1">
    <property type="nucleotide sequence ID" value="NZ_BAAAHH010000016.1"/>
</dbReference>
<accession>A0ABP4BY74</accession>
<reference evidence="4" key="1">
    <citation type="journal article" date="2019" name="Int. J. Syst. Evol. Microbiol.">
        <title>The Global Catalogue of Microorganisms (GCM) 10K type strain sequencing project: providing services to taxonomists for standard genome sequencing and annotation.</title>
        <authorList>
            <consortium name="The Broad Institute Genomics Platform"/>
            <consortium name="The Broad Institute Genome Sequencing Center for Infectious Disease"/>
            <person name="Wu L."/>
            <person name="Ma J."/>
        </authorList>
    </citation>
    <scope>NUCLEOTIDE SEQUENCE [LARGE SCALE GENOMIC DNA]</scope>
    <source>
        <strain evidence="4">JCM 10696</strain>
    </source>
</reference>
<dbReference type="InterPro" id="IPR044662">
    <property type="entry name" value="HS1/DABB1-like"/>
</dbReference>
<name>A0ABP4BY74_9ACTN</name>
<dbReference type="Gene3D" id="3.30.70.100">
    <property type="match status" value="1"/>
</dbReference>
<organism evidence="3 4">
    <name type="scientific">Actinocorallia libanotica</name>
    <dbReference type="NCBI Taxonomy" id="46162"/>
    <lineage>
        <taxon>Bacteria</taxon>
        <taxon>Bacillati</taxon>
        <taxon>Actinomycetota</taxon>
        <taxon>Actinomycetes</taxon>
        <taxon>Streptosporangiales</taxon>
        <taxon>Thermomonosporaceae</taxon>
        <taxon>Actinocorallia</taxon>
    </lineage>
</organism>
<comment type="subunit">
    <text evidence="1">Homodimer.</text>
</comment>
<protein>
    <recommendedName>
        <fullName evidence="2">Stress-response A/B barrel domain-containing protein</fullName>
    </recommendedName>
</protein>
<sequence>MIRHVVMFTWNPEATEEQKAAVPAGLAELPGRIPQIRRYEYGPGVNPGNKDFVLVADFDDHEDFVTYRDHPDHREFIDRCVAPIAADLARVQYRLHG</sequence>
<dbReference type="InterPro" id="IPR011008">
    <property type="entry name" value="Dimeric_a/b-barrel"/>
</dbReference>
<evidence type="ECO:0000259" key="2">
    <source>
        <dbReference type="PROSITE" id="PS51502"/>
    </source>
</evidence>
<dbReference type="PANTHER" id="PTHR33178:SF10">
    <property type="entry name" value="STRESS-RESPONSE A_B BARREL DOMAIN-CONTAINING PROTEIN"/>
    <property type="match status" value="1"/>
</dbReference>
<comment type="caution">
    <text evidence="3">The sequence shown here is derived from an EMBL/GenBank/DDBJ whole genome shotgun (WGS) entry which is preliminary data.</text>
</comment>
<evidence type="ECO:0000313" key="4">
    <source>
        <dbReference type="Proteomes" id="UP001500665"/>
    </source>
</evidence>
<proteinExistence type="predicted"/>
<dbReference type="InterPro" id="IPR013097">
    <property type="entry name" value="Dabb"/>
</dbReference>
<keyword evidence="4" id="KW-1185">Reference proteome</keyword>
<evidence type="ECO:0000313" key="3">
    <source>
        <dbReference type="EMBL" id="GAA0955684.1"/>
    </source>
</evidence>
<dbReference type="Pfam" id="PF07876">
    <property type="entry name" value="Dabb"/>
    <property type="match status" value="1"/>
</dbReference>
<dbReference type="Proteomes" id="UP001500665">
    <property type="component" value="Unassembled WGS sequence"/>
</dbReference>
<dbReference type="SMART" id="SM00886">
    <property type="entry name" value="Dabb"/>
    <property type="match status" value="1"/>
</dbReference>
<evidence type="ECO:0000256" key="1">
    <source>
        <dbReference type="ARBA" id="ARBA00011738"/>
    </source>
</evidence>
<gene>
    <name evidence="3" type="ORF">GCM10009550_40930</name>
</gene>
<feature type="domain" description="Stress-response A/B barrel" evidence="2">
    <location>
        <begin position="2"/>
        <end position="93"/>
    </location>
</feature>
<dbReference type="PANTHER" id="PTHR33178">
    <property type="match status" value="1"/>
</dbReference>
<dbReference type="SUPFAM" id="SSF54909">
    <property type="entry name" value="Dimeric alpha+beta barrel"/>
    <property type="match status" value="1"/>
</dbReference>
<dbReference type="EMBL" id="BAAAHH010000016">
    <property type="protein sequence ID" value="GAA0955684.1"/>
    <property type="molecule type" value="Genomic_DNA"/>
</dbReference>
<dbReference type="PROSITE" id="PS51502">
    <property type="entry name" value="S_R_A_B_BARREL"/>
    <property type="match status" value="1"/>
</dbReference>